<evidence type="ECO:0000313" key="3">
    <source>
        <dbReference type="EMBL" id="KJJ38391.1"/>
    </source>
</evidence>
<evidence type="ECO:0000313" key="4">
    <source>
        <dbReference type="Proteomes" id="UP000033497"/>
    </source>
</evidence>
<feature type="compositionally biased region" description="Polar residues" evidence="1">
    <location>
        <begin position="127"/>
        <end position="136"/>
    </location>
</feature>
<dbReference type="Proteomes" id="UP000033497">
    <property type="component" value="Unassembled WGS sequence"/>
</dbReference>
<organism evidence="3 4">
    <name type="scientific">Aequorivita vladivostokensis</name>
    <dbReference type="NCBI Taxonomy" id="171194"/>
    <lineage>
        <taxon>Bacteria</taxon>
        <taxon>Pseudomonadati</taxon>
        <taxon>Bacteroidota</taxon>
        <taxon>Flavobacteriia</taxon>
        <taxon>Flavobacteriales</taxon>
        <taxon>Flavobacteriaceae</taxon>
        <taxon>Aequorivita</taxon>
    </lineage>
</organism>
<sequence>MGQKKDIGKFFENNLNQGKKAPDQSLWGKINTSLDEEERKRKRNFYWLVGGAITVLLGLILLFGNNFDAETSSTQEPDHIKLSDQNGTAETDTDQTTFPKQDADSLRIQNSRDEKLSKIATSKLEETQNANENVSKNSRKMKVKNNSSDKTSVDETFTVSKKYYYYNSKDGKQLVTTNKQDIDSIIAEAYKNIDTTTVKREDSFKQ</sequence>
<keyword evidence="2" id="KW-1133">Transmembrane helix</keyword>
<name>A0ABR5DHX8_9FLAO</name>
<dbReference type="RefSeq" id="WP_045080766.1">
    <property type="nucleotide sequence ID" value="NZ_JSVU01000005.1"/>
</dbReference>
<feature type="transmembrane region" description="Helical" evidence="2">
    <location>
        <begin position="45"/>
        <end position="64"/>
    </location>
</feature>
<feature type="region of interest" description="Disordered" evidence="1">
    <location>
        <begin position="71"/>
        <end position="105"/>
    </location>
</feature>
<feature type="region of interest" description="Disordered" evidence="1">
    <location>
        <begin position="125"/>
        <end position="149"/>
    </location>
</feature>
<proteinExistence type="predicted"/>
<evidence type="ECO:0000256" key="1">
    <source>
        <dbReference type="SAM" id="MobiDB-lite"/>
    </source>
</evidence>
<keyword evidence="2" id="KW-0812">Transmembrane</keyword>
<dbReference type="EMBL" id="JSVU01000005">
    <property type="protein sequence ID" value="KJJ38391.1"/>
    <property type="molecule type" value="Genomic_DNA"/>
</dbReference>
<evidence type="ECO:0000256" key="2">
    <source>
        <dbReference type="SAM" id="Phobius"/>
    </source>
</evidence>
<keyword evidence="2" id="KW-0472">Membrane</keyword>
<reference evidence="3 4" key="1">
    <citation type="submission" date="2014-10" db="EMBL/GenBank/DDBJ databases">
        <title>Genome sequencing of Vitellibacter vladivostokensis KMM 3516.</title>
        <authorList>
            <person name="Thevarajoo S."/>
            <person name="Selvaratnam C."/>
            <person name="Goh K.M."/>
            <person name="Chong C.S."/>
        </authorList>
    </citation>
    <scope>NUCLEOTIDE SEQUENCE [LARGE SCALE GENOMIC DNA]</scope>
    <source>
        <strain evidence="3 4">KMM 3516</strain>
    </source>
</reference>
<accession>A0ABR5DHX8</accession>
<protein>
    <submittedName>
        <fullName evidence="3">Uncharacterized protein</fullName>
    </submittedName>
</protein>
<keyword evidence="4" id="KW-1185">Reference proteome</keyword>
<feature type="compositionally biased region" description="Polar residues" evidence="1">
    <location>
        <begin position="83"/>
        <end position="99"/>
    </location>
</feature>
<comment type="caution">
    <text evidence="3">The sequence shown here is derived from an EMBL/GenBank/DDBJ whole genome shotgun (WGS) entry which is preliminary data.</text>
</comment>
<gene>
    <name evidence="3" type="ORF">MB09_10135</name>
</gene>